<dbReference type="Proteomes" id="UP000018888">
    <property type="component" value="Unassembled WGS sequence"/>
</dbReference>
<dbReference type="PROSITE" id="PS50102">
    <property type="entry name" value="RRM"/>
    <property type="match status" value="1"/>
</dbReference>
<dbReference type="SMART" id="SM00360">
    <property type="entry name" value="RRM"/>
    <property type="match status" value="1"/>
</dbReference>
<organism evidence="5 6">
    <name type="scientific">Rhizophagus irregularis (strain DAOM 181602 / DAOM 197198 / MUCL 43194)</name>
    <name type="common">Arbuscular mycorrhizal fungus</name>
    <name type="synonym">Glomus intraradices</name>
    <dbReference type="NCBI Taxonomy" id="747089"/>
    <lineage>
        <taxon>Eukaryota</taxon>
        <taxon>Fungi</taxon>
        <taxon>Fungi incertae sedis</taxon>
        <taxon>Mucoromycota</taxon>
        <taxon>Glomeromycotina</taxon>
        <taxon>Glomeromycetes</taxon>
        <taxon>Glomerales</taxon>
        <taxon>Glomeraceae</taxon>
        <taxon>Rhizophagus</taxon>
    </lineage>
</organism>
<sequence length="664" mass="75265">MDRLKERHNPYPERKPLSNVNVIKCKGRGRGKSLRVPSGNIPFDRNPQFRGLQPPSPFWDETKTFEPPPAPNMFDLLINGNEHGGQDTNVKINKNDPAFLEARLALERPCRTLFIRNIQYGTKTELVRSKFEEYGEIRDIFDIIEKRGMLFLSFYDIRAAEKAKVEMQNYEFGGRKIDVHYSLPKENEELIYCDRDKNQGTLFITLKEGKVPLDNDALISHFSQFGEVKIVREYRTHPNQRFVEFWDSRACIRAHDATLNAEYNGGYFDCKFAWDVSAKQRAGNIINRLSIRGNELAINRPTDVNKFERIPFHEHADENFINRPTEVEDFLNRLSPQLLTGEMNQCYPENGYPCARDVNEYSPENGYNGAAFPSPQSSQNSSPPNQRVISQTQFAHMKAENKNMIDFGPLSETERLEQANKVQQMISMIAATQLAQVTAQAQAQAQAQIQVQTQAPQSNGPLFPGLVGISQMHNHATFTPSINCNTVNPVLGNTVYNNNALGITPGVNPVVNPAFLNAIVNEISAGQNLQTSQAITSDKNNNNNIQKSNSIRVNELLALLVQKQQIEANSALLQQQQQYVGTNQYTPYNNINNQQHVGFQYPLISQQQPFQQVTSYSNPYESLPTQQQPIQSQQQLTSFINHYVSSPQSSNQTSPQQPQQSQQP</sequence>
<evidence type="ECO:0000313" key="5">
    <source>
        <dbReference type="EMBL" id="POG70001.1"/>
    </source>
</evidence>
<protein>
    <recommendedName>
        <fullName evidence="4">RRM domain-containing protein</fullName>
    </recommendedName>
</protein>
<name>A0A2P4PX75_RHIID</name>
<gene>
    <name evidence="5" type="ORF">GLOIN_2v1621658</name>
</gene>
<dbReference type="Pfam" id="PF00076">
    <property type="entry name" value="RRM_1"/>
    <property type="match status" value="1"/>
</dbReference>
<dbReference type="InterPro" id="IPR035979">
    <property type="entry name" value="RBD_domain_sf"/>
</dbReference>
<dbReference type="EMBL" id="AUPC02000127">
    <property type="protein sequence ID" value="POG70001.1"/>
    <property type="molecule type" value="Genomic_DNA"/>
</dbReference>
<feature type="region of interest" description="Disordered" evidence="3">
    <location>
        <begin position="641"/>
        <end position="664"/>
    </location>
</feature>
<feature type="compositionally biased region" description="Low complexity" evidence="3">
    <location>
        <begin position="373"/>
        <end position="386"/>
    </location>
</feature>
<dbReference type="PANTHER" id="PTHR23189">
    <property type="entry name" value="RNA RECOGNITION MOTIF-CONTAINING"/>
    <property type="match status" value="1"/>
</dbReference>
<keyword evidence="6" id="KW-1185">Reference proteome</keyword>
<evidence type="ECO:0000256" key="2">
    <source>
        <dbReference type="PROSITE-ProRule" id="PRU00176"/>
    </source>
</evidence>
<accession>A0A2P4PX75</accession>
<proteinExistence type="predicted"/>
<dbReference type="InterPro" id="IPR000504">
    <property type="entry name" value="RRM_dom"/>
</dbReference>
<comment type="caution">
    <text evidence="5">The sequence shown here is derived from an EMBL/GenBank/DDBJ whole genome shotgun (WGS) entry which is preliminary data.</text>
</comment>
<dbReference type="CDD" id="cd12276">
    <property type="entry name" value="RRM2_MEI2_EAR1_like"/>
    <property type="match status" value="1"/>
</dbReference>
<feature type="region of interest" description="Disordered" evidence="3">
    <location>
        <begin position="365"/>
        <end position="387"/>
    </location>
</feature>
<reference evidence="5 6" key="1">
    <citation type="journal article" date="2013" name="Proc. Natl. Acad. Sci. U.S.A.">
        <title>Genome of an arbuscular mycorrhizal fungus provides insight into the oldest plant symbiosis.</title>
        <authorList>
            <person name="Tisserant E."/>
            <person name="Malbreil M."/>
            <person name="Kuo A."/>
            <person name="Kohler A."/>
            <person name="Symeonidi A."/>
            <person name="Balestrini R."/>
            <person name="Charron P."/>
            <person name="Duensing N."/>
            <person name="Frei Dit Frey N."/>
            <person name="Gianinazzi-Pearson V."/>
            <person name="Gilbert L.B."/>
            <person name="Handa Y."/>
            <person name="Herr J.R."/>
            <person name="Hijri M."/>
            <person name="Koul R."/>
            <person name="Kawaguchi M."/>
            <person name="Krajinski F."/>
            <person name="Lammers P.J."/>
            <person name="Masclaux F.G."/>
            <person name="Murat C."/>
            <person name="Morin E."/>
            <person name="Ndikumana S."/>
            <person name="Pagni M."/>
            <person name="Petitpierre D."/>
            <person name="Requena N."/>
            <person name="Rosikiewicz P."/>
            <person name="Riley R."/>
            <person name="Saito K."/>
            <person name="San Clemente H."/>
            <person name="Shapiro H."/>
            <person name="van Tuinen D."/>
            <person name="Becard G."/>
            <person name="Bonfante P."/>
            <person name="Paszkowski U."/>
            <person name="Shachar-Hill Y.Y."/>
            <person name="Tuskan G.A."/>
            <person name="Young P.W."/>
            <person name="Sanders I.R."/>
            <person name="Henrissat B."/>
            <person name="Rensing S.A."/>
            <person name="Grigoriev I.V."/>
            <person name="Corradi N."/>
            <person name="Roux C."/>
            <person name="Martin F."/>
        </authorList>
    </citation>
    <scope>NUCLEOTIDE SEQUENCE [LARGE SCALE GENOMIC DNA]</scope>
    <source>
        <strain evidence="5 6">DAOM 197198</strain>
    </source>
</reference>
<evidence type="ECO:0000256" key="1">
    <source>
        <dbReference type="ARBA" id="ARBA00022884"/>
    </source>
</evidence>
<dbReference type="SUPFAM" id="SSF54928">
    <property type="entry name" value="RNA-binding domain, RBD"/>
    <property type="match status" value="1"/>
</dbReference>
<dbReference type="AlphaFoldDB" id="A0A2P4PX75"/>
<keyword evidence="1 2" id="KW-0694">RNA-binding</keyword>
<reference evidence="5 6" key="2">
    <citation type="journal article" date="2018" name="New Phytol.">
        <title>High intraspecific genome diversity in the model arbuscular mycorrhizal symbiont Rhizophagus irregularis.</title>
        <authorList>
            <person name="Chen E.C.H."/>
            <person name="Morin E."/>
            <person name="Beaudet D."/>
            <person name="Noel J."/>
            <person name="Yildirir G."/>
            <person name="Ndikumana S."/>
            <person name="Charron P."/>
            <person name="St-Onge C."/>
            <person name="Giorgi J."/>
            <person name="Kruger M."/>
            <person name="Marton T."/>
            <person name="Ropars J."/>
            <person name="Grigoriev I.V."/>
            <person name="Hainaut M."/>
            <person name="Henrissat B."/>
            <person name="Roux C."/>
            <person name="Martin F."/>
            <person name="Corradi N."/>
        </authorList>
    </citation>
    <scope>NUCLEOTIDE SEQUENCE [LARGE SCALE GENOMIC DNA]</scope>
    <source>
        <strain evidence="5 6">DAOM 197198</strain>
    </source>
</reference>
<dbReference type="InterPro" id="IPR012677">
    <property type="entry name" value="Nucleotide-bd_a/b_plait_sf"/>
</dbReference>
<evidence type="ECO:0000256" key="3">
    <source>
        <dbReference type="SAM" id="MobiDB-lite"/>
    </source>
</evidence>
<dbReference type="VEuPathDB" id="FungiDB:RhiirFUN_001342"/>
<feature type="region of interest" description="Disordered" evidence="3">
    <location>
        <begin position="29"/>
        <end position="52"/>
    </location>
</feature>
<feature type="domain" description="RRM" evidence="4">
    <location>
        <begin position="111"/>
        <end position="184"/>
    </location>
</feature>
<dbReference type="GO" id="GO:0003723">
    <property type="term" value="F:RNA binding"/>
    <property type="evidence" value="ECO:0007669"/>
    <property type="project" value="UniProtKB-UniRule"/>
</dbReference>
<evidence type="ECO:0000259" key="4">
    <source>
        <dbReference type="PROSITE" id="PS50102"/>
    </source>
</evidence>
<evidence type="ECO:0000313" key="6">
    <source>
        <dbReference type="Proteomes" id="UP000018888"/>
    </source>
</evidence>
<dbReference type="Gene3D" id="3.30.70.330">
    <property type="match status" value="2"/>
</dbReference>
<feature type="compositionally biased region" description="Low complexity" evidence="3">
    <location>
        <begin position="645"/>
        <end position="664"/>
    </location>
</feature>